<feature type="compositionally biased region" description="Basic and acidic residues" evidence="1">
    <location>
        <begin position="370"/>
        <end position="382"/>
    </location>
</feature>
<feature type="region of interest" description="Disordered" evidence="1">
    <location>
        <begin position="370"/>
        <end position="393"/>
    </location>
</feature>
<feature type="signal peptide" evidence="2">
    <location>
        <begin position="1"/>
        <end position="18"/>
    </location>
</feature>
<dbReference type="InParanoid" id="A0A0G4FN85"/>
<evidence type="ECO:0000313" key="3">
    <source>
        <dbReference type="EMBL" id="CEM15710.1"/>
    </source>
</evidence>
<feature type="chain" id="PRO_5005188834" description="Peroxisomal membrane protein PEX16" evidence="2">
    <location>
        <begin position="19"/>
        <end position="393"/>
    </location>
</feature>
<keyword evidence="4" id="KW-1185">Reference proteome</keyword>
<reference evidence="3 4" key="1">
    <citation type="submission" date="2014-11" db="EMBL/GenBank/DDBJ databases">
        <authorList>
            <person name="Zhu J."/>
            <person name="Qi W."/>
            <person name="Song R."/>
        </authorList>
    </citation>
    <scope>NUCLEOTIDE SEQUENCE [LARGE SCALE GENOMIC DNA]</scope>
</reference>
<sequence length="393" mass="43326">MWFCVIPWQSVWFLCVFCDRSMSSAARDGPPTSRVSSSAASVAAADGASRVSCGSQQHQHDPLISAADVPEEAVPTVAEYVSSYSQLEALIDAHPTQFTAAVILPILTRLLPVVVEAIFGGLVEVPMPQLTQSVSIIVATTRRLFILERGGNWDGWRPVLEMLYLLRRRIVVLRDESFGVFNSRAAFIGETEAVRQWKILSWGVTVSHRGQHSQLMDGNGILRPPRANCRSAPTLLTELSPLFFPHDRFDPADPRTQLEPSTSWRSWRHPSAASRRVCEVLAASPSDAAQWGAGAAVFDKKKELGRHERLVVLGSEAMGEGHMAVSQLIHMAVIHVDILTTESAPHDKTRTIVTSVLGDHLCRKVWRGENEHRQATASDDGRATANTRRCTIM</sequence>
<name>A0A0G4FN85_VITBC</name>
<gene>
    <name evidence="3" type="ORF">Vbra_21520</name>
</gene>
<evidence type="ECO:0000256" key="1">
    <source>
        <dbReference type="SAM" id="MobiDB-lite"/>
    </source>
</evidence>
<dbReference type="PhylomeDB" id="A0A0G4FN85"/>
<evidence type="ECO:0008006" key="5">
    <source>
        <dbReference type="Google" id="ProtNLM"/>
    </source>
</evidence>
<dbReference type="Proteomes" id="UP000041254">
    <property type="component" value="Unassembled WGS sequence"/>
</dbReference>
<keyword evidence="2" id="KW-0732">Signal</keyword>
<proteinExistence type="predicted"/>
<accession>A0A0G4FN85</accession>
<dbReference type="EMBL" id="CDMY01000468">
    <property type="protein sequence ID" value="CEM15710.1"/>
    <property type="molecule type" value="Genomic_DNA"/>
</dbReference>
<organism evidence="3 4">
    <name type="scientific">Vitrella brassicaformis (strain CCMP3155)</name>
    <dbReference type="NCBI Taxonomy" id="1169540"/>
    <lineage>
        <taxon>Eukaryota</taxon>
        <taxon>Sar</taxon>
        <taxon>Alveolata</taxon>
        <taxon>Colpodellida</taxon>
        <taxon>Vitrellaceae</taxon>
        <taxon>Vitrella</taxon>
    </lineage>
</organism>
<evidence type="ECO:0000313" key="4">
    <source>
        <dbReference type="Proteomes" id="UP000041254"/>
    </source>
</evidence>
<dbReference type="AlphaFoldDB" id="A0A0G4FN85"/>
<dbReference type="VEuPathDB" id="CryptoDB:Vbra_21520"/>
<feature type="compositionally biased region" description="Polar residues" evidence="1">
    <location>
        <begin position="384"/>
        <end position="393"/>
    </location>
</feature>
<protein>
    <recommendedName>
        <fullName evidence="5">Peroxisomal membrane protein PEX16</fullName>
    </recommendedName>
</protein>
<evidence type="ECO:0000256" key="2">
    <source>
        <dbReference type="SAM" id="SignalP"/>
    </source>
</evidence>